<dbReference type="Pfam" id="PF01322">
    <property type="entry name" value="Cytochrom_C_2"/>
    <property type="match status" value="1"/>
</dbReference>
<dbReference type="GO" id="GO:0020037">
    <property type="term" value="F:heme binding"/>
    <property type="evidence" value="ECO:0007669"/>
    <property type="project" value="InterPro"/>
</dbReference>
<dbReference type="PIRSF" id="PIRSF000027">
    <property type="entry name" value="Cytc_c_prime"/>
    <property type="match status" value="1"/>
</dbReference>
<dbReference type="Gene3D" id="1.20.120.10">
    <property type="entry name" value="Cytochrome c/b562"/>
    <property type="match status" value="1"/>
</dbReference>
<dbReference type="OrthoDB" id="9811729at2"/>
<evidence type="ECO:0000256" key="3">
    <source>
        <dbReference type="ARBA" id="ARBA00022723"/>
    </source>
</evidence>
<organism evidence="9 10">
    <name type="scientific">Bauldia litoralis</name>
    <dbReference type="NCBI Taxonomy" id="665467"/>
    <lineage>
        <taxon>Bacteria</taxon>
        <taxon>Pseudomonadati</taxon>
        <taxon>Pseudomonadota</taxon>
        <taxon>Alphaproteobacteria</taxon>
        <taxon>Hyphomicrobiales</taxon>
        <taxon>Kaistiaceae</taxon>
        <taxon>Bauldia</taxon>
    </lineage>
</organism>
<keyword evidence="3 6" id="KW-0479">Metal-binding</keyword>
<dbReference type="RefSeq" id="WP_090876603.1">
    <property type="nucleotide sequence ID" value="NZ_FMXQ01000004.1"/>
</dbReference>
<dbReference type="InterPro" id="IPR012127">
    <property type="entry name" value="Cyt_c_prime"/>
</dbReference>
<proteinExistence type="predicted"/>
<keyword evidence="2 7" id="KW-0349">Heme</keyword>
<dbReference type="AlphaFoldDB" id="A0A1G6CD56"/>
<gene>
    <name evidence="9" type="ORF">SAMN02982931_02342</name>
</gene>
<dbReference type="PROSITE" id="PS51009">
    <property type="entry name" value="CYTCII"/>
    <property type="match status" value="1"/>
</dbReference>
<protein>
    <submittedName>
        <fullName evidence="9">Cytochrome c556</fullName>
    </submittedName>
</protein>
<reference evidence="9 10" key="1">
    <citation type="submission" date="2016-10" db="EMBL/GenBank/DDBJ databases">
        <authorList>
            <person name="de Groot N.N."/>
        </authorList>
    </citation>
    <scope>NUCLEOTIDE SEQUENCE [LARGE SCALE GENOMIC DNA]</scope>
    <source>
        <strain evidence="9 10">ATCC 35022</strain>
    </source>
</reference>
<evidence type="ECO:0000256" key="2">
    <source>
        <dbReference type="ARBA" id="ARBA00022617"/>
    </source>
</evidence>
<evidence type="ECO:0000256" key="5">
    <source>
        <dbReference type="ARBA" id="ARBA00023004"/>
    </source>
</evidence>
<keyword evidence="8" id="KW-0732">Signal</keyword>
<dbReference type="Proteomes" id="UP000199071">
    <property type="component" value="Unassembled WGS sequence"/>
</dbReference>
<feature type="binding site" description="covalent" evidence="7">
    <location>
        <position position="138"/>
    </location>
    <ligand>
        <name>heme c</name>
        <dbReference type="ChEBI" id="CHEBI:61717"/>
    </ligand>
</feature>
<dbReference type="GO" id="GO:0005506">
    <property type="term" value="F:iron ion binding"/>
    <property type="evidence" value="ECO:0007669"/>
    <property type="project" value="InterPro"/>
</dbReference>
<evidence type="ECO:0000313" key="9">
    <source>
        <dbReference type="EMBL" id="SDB30830.1"/>
    </source>
</evidence>
<dbReference type="InterPro" id="IPR002321">
    <property type="entry name" value="Cyt_c_II"/>
</dbReference>
<keyword evidence="4" id="KW-0249">Electron transport</keyword>
<dbReference type="STRING" id="665467.SAMN02982931_02342"/>
<name>A0A1G6CD56_9HYPH</name>
<dbReference type="InterPro" id="IPR010980">
    <property type="entry name" value="Cyt_c/b562"/>
</dbReference>
<dbReference type="InterPro" id="IPR015984">
    <property type="entry name" value="Cyt_c_prime_subgr"/>
</dbReference>
<dbReference type="PRINTS" id="PR00608">
    <property type="entry name" value="CYTCHROMECII"/>
</dbReference>
<evidence type="ECO:0000256" key="8">
    <source>
        <dbReference type="SAM" id="SignalP"/>
    </source>
</evidence>
<dbReference type="GO" id="GO:0022900">
    <property type="term" value="P:electron transport chain"/>
    <property type="evidence" value="ECO:0007669"/>
    <property type="project" value="InterPro"/>
</dbReference>
<evidence type="ECO:0000256" key="7">
    <source>
        <dbReference type="PIRSR" id="PIRSR000027-2"/>
    </source>
</evidence>
<evidence type="ECO:0000256" key="6">
    <source>
        <dbReference type="PIRSR" id="PIRSR000027-1"/>
    </source>
</evidence>
<dbReference type="SUPFAM" id="SSF47175">
    <property type="entry name" value="Cytochromes"/>
    <property type="match status" value="1"/>
</dbReference>
<sequence>MKLKLGLAVAAFAVAASGFAVANEDIIGLRKQAMKVNGQAAKVSVGMIKGEIPFNAEVAAAAMMLIADSSTEFVHLFPEGSETGDTKAGDAIWSDPDGFKAASKAAADAATAAATAAADGQEAFGAAFGAVGQACGACHEGYRKG</sequence>
<dbReference type="EMBL" id="FMXQ01000004">
    <property type="protein sequence ID" value="SDB30830.1"/>
    <property type="molecule type" value="Genomic_DNA"/>
</dbReference>
<keyword evidence="5 6" id="KW-0408">Iron</keyword>
<feature type="signal peptide" evidence="8">
    <location>
        <begin position="1"/>
        <end position="22"/>
    </location>
</feature>
<feature type="binding site" description="covalent" evidence="7">
    <location>
        <position position="135"/>
    </location>
    <ligand>
        <name>heme c</name>
        <dbReference type="ChEBI" id="CHEBI:61717"/>
    </ligand>
</feature>
<feature type="chain" id="PRO_5011660416" evidence="8">
    <location>
        <begin position="23"/>
        <end position="145"/>
    </location>
</feature>
<evidence type="ECO:0000256" key="1">
    <source>
        <dbReference type="ARBA" id="ARBA00022448"/>
    </source>
</evidence>
<evidence type="ECO:0000256" key="4">
    <source>
        <dbReference type="ARBA" id="ARBA00022982"/>
    </source>
</evidence>
<feature type="binding site" description="axial binding residue" evidence="6">
    <location>
        <position position="139"/>
    </location>
    <ligand>
        <name>heme c</name>
        <dbReference type="ChEBI" id="CHEBI:61717"/>
    </ligand>
    <ligandPart>
        <name>Fe</name>
        <dbReference type="ChEBI" id="CHEBI:18248"/>
    </ligandPart>
</feature>
<evidence type="ECO:0000313" key="10">
    <source>
        <dbReference type="Proteomes" id="UP000199071"/>
    </source>
</evidence>
<accession>A0A1G6CD56</accession>
<keyword evidence="10" id="KW-1185">Reference proteome</keyword>
<dbReference type="GO" id="GO:0009055">
    <property type="term" value="F:electron transfer activity"/>
    <property type="evidence" value="ECO:0007669"/>
    <property type="project" value="InterPro"/>
</dbReference>
<comment type="PTM">
    <text evidence="7">Binds 1 heme group per subunit.</text>
</comment>
<keyword evidence="1" id="KW-0813">Transport</keyword>
<dbReference type="GO" id="GO:0042597">
    <property type="term" value="C:periplasmic space"/>
    <property type="evidence" value="ECO:0007669"/>
    <property type="project" value="InterPro"/>
</dbReference>